<comment type="caution">
    <text evidence="1">The sequence shown here is derived from an EMBL/GenBank/DDBJ whole genome shotgun (WGS) entry which is preliminary data.</text>
</comment>
<gene>
    <name evidence="1" type="ORF">SRB5_49730</name>
</gene>
<proteinExistence type="predicted"/>
<dbReference type="SUPFAM" id="SSF53822">
    <property type="entry name" value="Periplasmic binding protein-like I"/>
    <property type="match status" value="1"/>
</dbReference>
<organism evidence="1 2">
    <name type="scientific">Streptomyces smaragdinus</name>
    <dbReference type="NCBI Taxonomy" id="2585196"/>
    <lineage>
        <taxon>Bacteria</taxon>
        <taxon>Bacillati</taxon>
        <taxon>Actinomycetota</taxon>
        <taxon>Actinomycetes</taxon>
        <taxon>Kitasatosporales</taxon>
        <taxon>Streptomycetaceae</taxon>
        <taxon>Streptomyces</taxon>
    </lineage>
</organism>
<keyword evidence="2" id="KW-1185">Reference proteome</keyword>
<name>A0A7K0CMU0_9ACTN</name>
<protein>
    <submittedName>
        <fullName evidence="1">Uncharacterized protein</fullName>
    </submittedName>
</protein>
<evidence type="ECO:0000313" key="2">
    <source>
        <dbReference type="Proteomes" id="UP000466345"/>
    </source>
</evidence>
<sequence length="914" mass="101182">MAPIFNHQVFELVGRLVKRPPGPARVREGIPILELLGTHDAELGAQIDDSAHRSDPRSVPHRRIDMDALWAEVVRDRGAEGTPRYLDHDWQRTELCRRSLVKLAQEFSSDSYGPDQRVRFRRFGMVNWLLQTTDSPEEPDSQHGRLVIRRLRDREFARRRLFRLTGGSSAESALTGQVQWWAQLFGLVLAPLIWFRLWRLVGQEYRWLLKQPYMAPADPGTFTGFALRLTQPRWGREDPEQISRLMVNAFLEDLRVAYRRRHPLRPAGYRRTAHCTAWLQGATAANGGRNLARLIATVRNDTGAFDPLLLVLTRPEDPREPVQVRNVNDDPSPYDAWLEELAGPVRDRSPGFWYLPVRIPAPVPPDDPDVHLHAGRTARASRWQLPRPPRWAGRTVRRTVAALLVLATVATTAAYVRDARADEAAWSRRHCGLDRGDPDAATVWKTDRTNECVGIAPHGFAFGAADARVRTTLRVITRQNEEAERIHEATPDRPLITLIHLSALLSSPGGHPSGSLAYAREQLQGAAAAQRRQLDATRSNAPVVRIFTASAGSGMRYGRDVGREIGELMRTDPTIAGVTGLDQSRSATVDTIAELTRIGLPMIATTLSADSLPGYSALYMQVSPQNRREADIAAAYARHMLDEGRLKKRSVRIMYSLDPSDTYSSNLRDDATRSFESAGFHVTRQGYAPDTRLGNTLTGATPSEVGKTACGYEGLVFFTGRTEDFMTVAESVNTRCGHTPPAFLGGDDIGRLGADPDKRRSLARVPYEFLDFTVGSAGCDGQSDLYATMRQLFPEECASAPDTSLDGHAALAFDAVNLHLTALAHLQDTAPRLPLTPAALWHGLSGIHGDDALDGESGKIDFGGVVDQQVPIDKLISVQHVEGGKRPRQIGFCGLLGGSEQSSWCPEPEIRRSH</sequence>
<reference evidence="1 2" key="1">
    <citation type="submission" date="2019-10" db="EMBL/GenBank/DDBJ databases">
        <title>Streptomyces smaragdinus sp. nov. and Streptomyces fabii sp. nov., isolated from the gut of fungus growing-termite Macrotermes natalensis.</title>
        <authorList>
            <person name="Schwitalla J."/>
            <person name="Benndorf R."/>
            <person name="Martin K."/>
            <person name="De Beer W."/>
            <person name="Kaster A.-K."/>
            <person name="Vollmers J."/>
            <person name="Poulsen M."/>
            <person name="Beemelmanns C."/>
        </authorList>
    </citation>
    <scope>NUCLEOTIDE SEQUENCE [LARGE SCALE GENOMIC DNA]</scope>
    <source>
        <strain evidence="1 2">RB5</strain>
    </source>
</reference>
<dbReference type="InterPro" id="IPR028082">
    <property type="entry name" value="Peripla_BP_I"/>
</dbReference>
<dbReference type="AlphaFoldDB" id="A0A7K0CMU0"/>
<dbReference type="Gene3D" id="3.40.50.2300">
    <property type="match status" value="2"/>
</dbReference>
<dbReference type="Proteomes" id="UP000466345">
    <property type="component" value="Unassembled WGS sequence"/>
</dbReference>
<accession>A0A7K0CMU0</accession>
<evidence type="ECO:0000313" key="1">
    <source>
        <dbReference type="EMBL" id="MQY14797.1"/>
    </source>
</evidence>
<dbReference type="EMBL" id="WEGJ01000025">
    <property type="protein sequence ID" value="MQY14797.1"/>
    <property type="molecule type" value="Genomic_DNA"/>
</dbReference>